<gene>
    <name evidence="1" type="ORF">F2Q70_00017107</name>
</gene>
<comment type="caution">
    <text evidence="1">The sequence shown here is derived from an EMBL/GenBank/DDBJ whole genome shotgun (WGS) entry which is preliminary data.</text>
</comment>
<evidence type="ECO:0000313" key="1">
    <source>
        <dbReference type="EMBL" id="KAF2562921.1"/>
    </source>
</evidence>
<sequence length="92" mass="9636">MFCCGLGSSLGIFFATSASEDSASTSSALLASTSPSSTSSSTSLSKWKRDGELGAIPVLVLCFKTRFGEAFCVLPTRCHSLSFVSFSVTFVM</sequence>
<protein>
    <submittedName>
        <fullName evidence="1">Uncharacterized protein</fullName>
    </submittedName>
</protein>
<organism evidence="1">
    <name type="scientific">Brassica cretica</name>
    <name type="common">Mustard</name>
    <dbReference type="NCBI Taxonomy" id="69181"/>
    <lineage>
        <taxon>Eukaryota</taxon>
        <taxon>Viridiplantae</taxon>
        <taxon>Streptophyta</taxon>
        <taxon>Embryophyta</taxon>
        <taxon>Tracheophyta</taxon>
        <taxon>Spermatophyta</taxon>
        <taxon>Magnoliopsida</taxon>
        <taxon>eudicotyledons</taxon>
        <taxon>Gunneridae</taxon>
        <taxon>Pentapetalae</taxon>
        <taxon>rosids</taxon>
        <taxon>malvids</taxon>
        <taxon>Brassicales</taxon>
        <taxon>Brassicaceae</taxon>
        <taxon>Brassiceae</taxon>
        <taxon>Brassica</taxon>
    </lineage>
</organism>
<proteinExistence type="predicted"/>
<reference evidence="1" key="1">
    <citation type="submission" date="2019-12" db="EMBL/GenBank/DDBJ databases">
        <title>Genome sequencing and annotation of Brassica cretica.</title>
        <authorList>
            <person name="Studholme D.J."/>
            <person name="Sarris P.F."/>
        </authorList>
    </citation>
    <scope>NUCLEOTIDE SEQUENCE</scope>
    <source>
        <strain evidence="1">PFS-102/07</strain>
        <tissue evidence="1">Leaf</tissue>
    </source>
</reference>
<name>A0A8S9HVA2_BRACR</name>
<dbReference type="AlphaFoldDB" id="A0A8S9HVA2"/>
<dbReference type="EMBL" id="QGKY02001250">
    <property type="protein sequence ID" value="KAF2562921.1"/>
    <property type="molecule type" value="Genomic_DNA"/>
</dbReference>
<accession>A0A8S9HVA2</accession>